<dbReference type="AlphaFoldDB" id="A0A1E4REW9"/>
<evidence type="ECO:0000259" key="5">
    <source>
        <dbReference type="Pfam" id="PF00933"/>
    </source>
</evidence>
<dbReference type="InterPro" id="IPR001764">
    <property type="entry name" value="Glyco_hydro_3_N"/>
</dbReference>
<dbReference type="PANTHER" id="PTHR30480">
    <property type="entry name" value="BETA-HEXOSAMINIDASE-RELATED"/>
    <property type="match status" value="1"/>
</dbReference>
<evidence type="ECO:0000256" key="1">
    <source>
        <dbReference type="ARBA" id="ARBA00005336"/>
    </source>
</evidence>
<keyword evidence="2 6" id="KW-0378">Hydrolase</keyword>
<gene>
    <name evidence="6" type="ORF">HYPBUDRAFT_113088</name>
</gene>
<sequence>MNADDDLYVGQLLCGGFEGKTVTPQAYHLITELHVSTMILLKKNTVSVEQISKLIKDLQHIARTQANYKYPLIFAVDEEGGMMNSLFDEINLTQFPGAMALAATGDAELVYKVLKAIAIELKHIGFSVILGPVLDVITKLSHQLVGVRSFGTTIEEVTKYGKACAKGLKDGGLLTVGKHFPGIGNASVDSLLELPMMADSLEQIKSFNSVPFAELIKDDLVDGISVAGCGVPSISPDETHACLSPILINQYLRQELGFEGFVISECLEMDALYHSIGLGQGVILAIYAGCDLVMVCHNLALQNEAVKSMEIALENGNLDEEIIVTCLNRIEKIQKQLPSWAEILNEGKEKIEVFPIKYPDLWKEHQELLKLAYRKSITLVRDYTGTLPISKFFKESKEKEKDDKDNLLILSPLLNPIYPTSDLKTKEKTQESEESEENSDNESSNDSKPSLFTGEEVFQKFGRLLSEHPSVLDKSFNVLHTTYTANGLTALHETLIENSKVVIVLTSEALRNMYQIGIVKYVSILCGASPSSFNNGGINSGQLVKPLVIVATSSPYDFFYNKSIGSAYLCSYDYTNRALEELVGILMGDSGAEGCIPGEKKFSSRIKKRKPPSQPTIQSSPIVRRKSNPQPKRRWLVDEFNIKRDWSSLIKLWKNNLGDEDINGEEEIKIDYQRENFYKKLLILLSNANNKQKHFVVRNSSLNLLYGIVLTWVNEYQQVSLNEYIEETPTPKTGSIMYLLVDKLKRLQSIGKNLHARAMRYLIKEQECDLVTLGCSVPNIVFPENSHLIKNNKVSTLFMNSVGWEIKEDKRKNVLILKDLMNWSVPQKIFRELMIVGVRFDICNQPEKLMELIERCTKEEGDDEKTAMTKQLYMEAVKYLQGTTSYEVKIIIALEPTNQNIIGSIILFTNQLAFAKFYPYIDEAIDESIIQESKRIVGGMVEPMIDPSYSNLTEIFKFGLICSGITFFKSNFGEDTNNGVMNECLIFRVDQDKSMTGIKEIGFSEWKWHNEYYDKQSSDNSIFNQKG</sequence>
<comment type="similarity">
    <text evidence="1">Belongs to the glycosyl hydrolase 3 family.</text>
</comment>
<evidence type="ECO:0000313" key="6">
    <source>
        <dbReference type="EMBL" id="ODV65766.1"/>
    </source>
</evidence>
<dbReference type="GO" id="GO:0009254">
    <property type="term" value="P:peptidoglycan turnover"/>
    <property type="evidence" value="ECO:0007669"/>
    <property type="project" value="TreeGrafter"/>
</dbReference>
<organism evidence="6 7">
    <name type="scientific">Hyphopichia burtonii NRRL Y-1933</name>
    <dbReference type="NCBI Taxonomy" id="984485"/>
    <lineage>
        <taxon>Eukaryota</taxon>
        <taxon>Fungi</taxon>
        <taxon>Dikarya</taxon>
        <taxon>Ascomycota</taxon>
        <taxon>Saccharomycotina</taxon>
        <taxon>Pichiomycetes</taxon>
        <taxon>Debaryomycetaceae</taxon>
        <taxon>Hyphopichia</taxon>
    </lineage>
</organism>
<keyword evidence="3" id="KW-0326">Glycosidase</keyword>
<dbReference type="Gene3D" id="3.40.50.1700">
    <property type="entry name" value="Glycoside hydrolase family 3 C-terminal domain"/>
    <property type="match status" value="1"/>
</dbReference>
<proteinExistence type="inferred from homology"/>
<dbReference type="STRING" id="984485.A0A1E4REW9"/>
<feature type="region of interest" description="Disordered" evidence="4">
    <location>
        <begin position="420"/>
        <end position="450"/>
    </location>
</feature>
<dbReference type="SUPFAM" id="SSF51445">
    <property type="entry name" value="(Trans)glycosidases"/>
    <property type="match status" value="1"/>
</dbReference>
<dbReference type="InterPro" id="IPR050226">
    <property type="entry name" value="NagZ_Beta-hexosaminidase"/>
</dbReference>
<evidence type="ECO:0000256" key="4">
    <source>
        <dbReference type="SAM" id="MobiDB-lite"/>
    </source>
</evidence>
<dbReference type="OrthoDB" id="4215304at2759"/>
<protein>
    <submittedName>
        <fullName evidence="6">Glycoside hydrolase</fullName>
    </submittedName>
</protein>
<dbReference type="GeneID" id="30993498"/>
<feature type="domain" description="Glycoside hydrolase family 3 N-terminal" evidence="5">
    <location>
        <begin position="23"/>
        <end position="331"/>
    </location>
</feature>
<dbReference type="InterPro" id="IPR036881">
    <property type="entry name" value="Glyco_hydro_3_C_sf"/>
</dbReference>
<name>A0A1E4REW9_9ASCO</name>
<dbReference type="RefSeq" id="XP_020074833.1">
    <property type="nucleotide sequence ID" value="XM_020218948.1"/>
</dbReference>
<evidence type="ECO:0000313" key="7">
    <source>
        <dbReference type="Proteomes" id="UP000095085"/>
    </source>
</evidence>
<evidence type="ECO:0000256" key="3">
    <source>
        <dbReference type="ARBA" id="ARBA00023295"/>
    </source>
</evidence>
<dbReference type="Proteomes" id="UP000095085">
    <property type="component" value="Unassembled WGS sequence"/>
</dbReference>
<evidence type="ECO:0000256" key="2">
    <source>
        <dbReference type="ARBA" id="ARBA00022801"/>
    </source>
</evidence>
<dbReference type="EMBL" id="KV454544">
    <property type="protein sequence ID" value="ODV65766.1"/>
    <property type="molecule type" value="Genomic_DNA"/>
</dbReference>
<dbReference type="InterPro" id="IPR036962">
    <property type="entry name" value="Glyco_hydro_3_N_sf"/>
</dbReference>
<dbReference type="Pfam" id="PF00933">
    <property type="entry name" value="Glyco_hydro_3"/>
    <property type="match status" value="1"/>
</dbReference>
<keyword evidence="7" id="KW-1185">Reference proteome</keyword>
<reference evidence="7" key="1">
    <citation type="submission" date="2016-05" db="EMBL/GenBank/DDBJ databases">
        <title>Comparative genomics of biotechnologically important yeasts.</title>
        <authorList>
            <consortium name="DOE Joint Genome Institute"/>
            <person name="Riley R."/>
            <person name="Haridas S."/>
            <person name="Wolfe K.H."/>
            <person name="Lopes M.R."/>
            <person name="Hittinger C.T."/>
            <person name="Goker M."/>
            <person name="Salamov A."/>
            <person name="Wisecaver J."/>
            <person name="Long T.M."/>
            <person name="Aerts A.L."/>
            <person name="Barry K."/>
            <person name="Choi C."/>
            <person name="Clum A."/>
            <person name="Coughlan A.Y."/>
            <person name="Deshpande S."/>
            <person name="Douglass A.P."/>
            <person name="Hanson S.J."/>
            <person name="Klenk H.-P."/>
            <person name="Labutti K."/>
            <person name="Lapidus A."/>
            <person name="Lindquist E."/>
            <person name="Lipzen A."/>
            <person name="Meier-Kolthoff J.P."/>
            <person name="Ohm R.A."/>
            <person name="Otillar R.P."/>
            <person name="Pangilinan J."/>
            <person name="Peng Y."/>
            <person name="Rokas A."/>
            <person name="Rosa C.A."/>
            <person name="Scheuner C."/>
            <person name="Sibirny A.A."/>
            <person name="Slot J.C."/>
            <person name="Stielow J.B."/>
            <person name="Sun H."/>
            <person name="Kurtzman C.P."/>
            <person name="Blackwell M."/>
            <person name="Grigoriev I.V."/>
            <person name="Jeffries T.W."/>
        </authorList>
    </citation>
    <scope>NUCLEOTIDE SEQUENCE [LARGE SCALE GENOMIC DNA]</scope>
    <source>
        <strain evidence="7">NRRL Y-1933</strain>
    </source>
</reference>
<dbReference type="GO" id="GO:0005975">
    <property type="term" value="P:carbohydrate metabolic process"/>
    <property type="evidence" value="ECO:0007669"/>
    <property type="project" value="InterPro"/>
</dbReference>
<accession>A0A1E4REW9</accession>
<dbReference type="PANTHER" id="PTHR30480:SF8">
    <property type="entry name" value="PUTATIVE (AFU_ORTHOLOGUE AFUA_8G04060)-RELATED"/>
    <property type="match status" value="1"/>
</dbReference>
<dbReference type="Gene3D" id="3.20.20.300">
    <property type="entry name" value="Glycoside hydrolase, family 3, N-terminal domain"/>
    <property type="match status" value="1"/>
</dbReference>
<dbReference type="InterPro" id="IPR017853">
    <property type="entry name" value="GH"/>
</dbReference>
<dbReference type="GO" id="GO:0004553">
    <property type="term" value="F:hydrolase activity, hydrolyzing O-glycosyl compounds"/>
    <property type="evidence" value="ECO:0007669"/>
    <property type="project" value="InterPro"/>
</dbReference>
<feature type="region of interest" description="Disordered" evidence="4">
    <location>
        <begin position="603"/>
        <end position="630"/>
    </location>
</feature>